<dbReference type="Proteomes" id="UP000642910">
    <property type="component" value="Unassembled WGS sequence"/>
</dbReference>
<dbReference type="Pfam" id="PF01645">
    <property type="entry name" value="Glu_synthase"/>
    <property type="match status" value="1"/>
</dbReference>
<evidence type="ECO:0000256" key="2">
    <source>
        <dbReference type="PIRNR" id="PIRNR006429"/>
    </source>
</evidence>
<dbReference type="InterPro" id="IPR024188">
    <property type="entry name" value="GltB"/>
</dbReference>
<dbReference type="CDD" id="cd02808">
    <property type="entry name" value="GltS_FMN"/>
    <property type="match status" value="1"/>
</dbReference>
<protein>
    <submittedName>
        <fullName evidence="4">FMN-binding glutamate synthase family protein</fullName>
    </submittedName>
</protein>
<evidence type="ECO:0000259" key="3">
    <source>
        <dbReference type="Pfam" id="PF01645"/>
    </source>
</evidence>
<comment type="caution">
    <text evidence="4">The sequence shown here is derived from an EMBL/GenBank/DDBJ whole genome shotgun (WGS) entry which is preliminary data.</text>
</comment>
<dbReference type="PANTHER" id="PTHR43819:SF1">
    <property type="entry name" value="ARCHAEAL-TYPE GLUTAMATE SYNTHASE [NADPH]"/>
    <property type="match status" value="1"/>
</dbReference>
<dbReference type="SUPFAM" id="SSF51395">
    <property type="entry name" value="FMN-linked oxidoreductases"/>
    <property type="match status" value="1"/>
</dbReference>
<gene>
    <name evidence="4" type="ORF">IW967_10610</name>
</gene>
<sequence length="394" mass="42292">MENELRAQSGRALEKPIGTGRSFPHFDGLLLTPGPLRRRPLELTDPVDLQVTIGRHCKRPLQLSMPILVSAMGYGVALRKPIVQAIALGTAKAGTACNVGQGPVVAEWTHWADKWVVQYHRAPWRGGESAFQRAHMIEIRFGQGANVGSGTFVSAKGLDRTTRRDLGLTDASDVAYIPAGHPEVERMLAFRSLIRRLRKISGGAPIAVKIPASHYIEQDIEWAVKAGADVIVVDGAQGGTHASPAVLVDDFGIPTLSALCRAARFLRERGYQDRVDLIVSGGIRTPGDIMKALCLGASAVYMGTAALFSVVHTQLARTLPFEPPTQIAWANAEISAKFDVRTGAESLAKFLQACADEIGVGLRALGKPSVHALDHSDLVAWDAEVARITGCPLV</sequence>
<evidence type="ECO:0000256" key="1">
    <source>
        <dbReference type="ARBA" id="ARBA00009716"/>
    </source>
</evidence>
<dbReference type="PANTHER" id="PTHR43819">
    <property type="entry name" value="ARCHAEAL-TYPE GLUTAMATE SYNTHASE [NADPH]"/>
    <property type="match status" value="1"/>
</dbReference>
<feature type="domain" description="Glutamate synthase" evidence="3">
    <location>
        <begin position="41"/>
        <end position="361"/>
    </location>
</feature>
<keyword evidence="5" id="KW-1185">Reference proteome</keyword>
<proteinExistence type="inferred from homology"/>
<comment type="similarity">
    <text evidence="1 2">Belongs to the glutamate synthase family.</text>
</comment>
<dbReference type="InterPro" id="IPR013785">
    <property type="entry name" value="Aldolase_TIM"/>
</dbReference>
<dbReference type="Gene3D" id="3.20.20.70">
    <property type="entry name" value="Aldolase class I"/>
    <property type="match status" value="1"/>
</dbReference>
<dbReference type="PIRSF" id="PIRSF006429">
    <property type="entry name" value="GOGAT_lg_2"/>
    <property type="match status" value="1"/>
</dbReference>
<name>A0ABS0F4X1_9BACL</name>
<organism evidence="4 5">
    <name type="scientific">Alicyclobacillus mali</name>
    <name type="common">ex Roth et al. 2021</name>
    <dbReference type="NCBI Taxonomy" id="1123961"/>
    <lineage>
        <taxon>Bacteria</taxon>
        <taxon>Bacillati</taxon>
        <taxon>Bacillota</taxon>
        <taxon>Bacilli</taxon>
        <taxon>Bacillales</taxon>
        <taxon>Alicyclobacillaceae</taxon>
        <taxon>Alicyclobacillus</taxon>
    </lineage>
</organism>
<accession>A0ABS0F4X1</accession>
<reference evidence="4 5" key="1">
    <citation type="submission" date="2020-11" db="EMBL/GenBank/DDBJ databases">
        <title>Genomic insight of Alicyclobacillus mali FL 18 reveals a new arsenic-resistant strain, with potential in environmental biotechnology.</title>
        <authorList>
            <person name="Fiorentino G."/>
            <person name="Gallo G."/>
            <person name="Aulitto M."/>
        </authorList>
    </citation>
    <scope>NUCLEOTIDE SEQUENCE [LARGE SCALE GENOMIC DNA]</scope>
    <source>
        <strain evidence="4 5">FL 18</strain>
    </source>
</reference>
<dbReference type="EMBL" id="JADPKZ010000042">
    <property type="protein sequence ID" value="MBF8378308.1"/>
    <property type="molecule type" value="Genomic_DNA"/>
</dbReference>
<evidence type="ECO:0000313" key="5">
    <source>
        <dbReference type="Proteomes" id="UP000642910"/>
    </source>
</evidence>
<dbReference type="InterPro" id="IPR002932">
    <property type="entry name" value="Glu_synthdom"/>
</dbReference>
<evidence type="ECO:0000313" key="4">
    <source>
        <dbReference type="EMBL" id="MBF8378308.1"/>
    </source>
</evidence>